<dbReference type="Proteomes" id="UP000229362">
    <property type="component" value="Unassembled WGS sequence"/>
</dbReference>
<protein>
    <submittedName>
        <fullName evidence="1">Uncharacterized protein</fullName>
    </submittedName>
</protein>
<accession>A0A2M6W1H8</accession>
<proteinExistence type="predicted"/>
<organism evidence="1 2">
    <name type="scientific">Candidatus Magasanikbacteria bacterium CG10_big_fil_rev_8_21_14_0_10_43_6</name>
    <dbReference type="NCBI Taxonomy" id="1974650"/>
    <lineage>
        <taxon>Bacteria</taxon>
        <taxon>Candidatus Magasanikiibacteriota</taxon>
    </lineage>
</organism>
<gene>
    <name evidence="1" type="ORF">COU33_01890</name>
</gene>
<sequence length="165" mass="18570">IFLNILLFGGYFYATKNYATKKVTSLSLDDLPTEAIFVPHPEDEEEAERLGKVPMVHYANPEAIRNGGPVYGTFGYRIVAVEYEIPFESVGIREVGDESSGYLLSIPELIAQDKNISYDHFHIGISQHADEHGVENEHKDTNENLIIHFMLIPHEEEVAMGLYCG</sequence>
<dbReference type="EMBL" id="PFBZ01000080">
    <property type="protein sequence ID" value="PIT86659.1"/>
    <property type="molecule type" value="Genomic_DNA"/>
</dbReference>
<name>A0A2M6W1H8_9BACT</name>
<feature type="non-terminal residue" evidence="1">
    <location>
        <position position="1"/>
    </location>
</feature>
<comment type="caution">
    <text evidence="1">The sequence shown here is derived from an EMBL/GenBank/DDBJ whole genome shotgun (WGS) entry which is preliminary data.</text>
</comment>
<reference evidence="2" key="1">
    <citation type="submission" date="2017-09" db="EMBL/GenBank/DDBJ databases">
        <title>Depth-based differentiation of microbial function through sediment-hosted aquifers and enrichment of novel symbionts in the deep terrestrial subsurface.</title>
        <authorList>
            <person name="Probst A.J."/>
            <person name="Ladd B."/>
            <person name="Jarett J.K."/>
            <person name="Geller-Mcgrath D.E."/>
            <person name="Sieber C.M.K."/>
            <person name="Emerson J.B."/>
            <person name="Anantharaman K."/>
            <person name="Thomas B.C."/>
            <person name="Malmstrom R."/>
            <person name="Stieglmeier M."/>
            <person name="Klingl A."/>
            <person name="Woyke T."/>
            <person name="Ryan C.M."/>
            <person name="Banfield J.F."/>
        </authorList>
    </citation>
    <scope>NUCLEOTIDE SEQUENCE [LARGE SCALE GENOMIC DNA]</scope>
</reference>
<evidence type="ECO:0000313" key="2">
    <source>
        <dbReference type="Proteomes" id="UP000229362"/>
    </source>
</evidence>
<evidence type="ECO:0000313" key="1">
    <source>
        <dbReference type="EMBL" id="PIT86659.1"/>
    </source>
</evidence>
<dbReference type="AlphaFoldDB" id="A0A2M6W1H8"/>